<dbReference type="GO" id="GO:0019867">
    <property type="term" value="C:outer membrane"/>
    <property type="evidence" value="ECO:0007669"/>
    <property type="project" value="InterPro"/>
</dbReference>
<organism evidence="3 4">
    <name type="scientific">Lederbergia citri</name>
    <dbReference type="NCBI Taxonomy" id="2833580"/>
    <lineage>
        <taxon>Bacteria</taxon>
        <taxon>Bacillati</taxon>
        <taxon>Bacillota</taxon>
        <taxon>Bacilli</taxon>
        <taxon>Bacillales</taxon>
        <taxon>Bacillaceae</taxon>
        <taxon>Lederbergia</taxon>
    </lineage>
</organism>
<dbReference type="GO" id="GO:0004553">
    <property type="term" value="F:hydrolase activity, hydrolyzing O-glycosyl compounds"/>
    <property type="evidence" value="ECO:0007669"/>
    <property type="project" value="InterPro"/>
</dbReference>
<dbReference type="Gene3D" id="2.40.40.10">
    <property type="entry name" value="RlpA-like domain"/>
    <property type="match status" value="1"/>
</dbReference>
<proteinExistence type="predicted"/>
<dbReference type="EMBL" id="JAGYPG010000002">
    <property type="protein sequence ID" value="MBS4195209.1"/>
    <property type="molecule type" value="Genomic_DNA"/>
</dbReference>
<dbReference type="PANTHER" id="PTHR39160:SF4">
    <property type="entry name" value="RESUSCITATION-PROMOTING FACTOR RPFB"/>
    <property type="match status" value="1"/>
</dbReference>
<name>A0A942TFH2_9BACI</name>
<comment type="caution">
    <text evidence="3">The sequence shown here is derived from an EMBL/GenBank/DDBJ whole genome shotgun (WGS) entry which is preliminary data.</text>
</comment>
<dbReference type="InterPro" id="IPR036908">
    <property type="entry name" value="RlpA-like_sf"/>
</dbReference>
<evidence type="ECO:0000259" key="2">
    <source>
        <dbReference type="Pfam" id="PF06725"/>
    </source>
</evidence>
<dbReference type="InterPro" id="IPR051933">
    <property type="entry name" value="Resuscitation_pf_RpfB"/>
</dbReference>
<dbReference type="RefSeq" id="WP_213124442.1">
    <property type="nucleotide sequence ID" value="NZ_JAGYPG010000002.1"/>
</dbReference>
<protein>
    <submittedName>
        <fullName evidence="3">3D domain-containing protein</fullName>
    </submittedName>
</protein>
<reference evidence="3 4" key="1">
    <citation type="submission" date="2021-05" db="EMBL/GenBank/DDBJ databases">
        <title>Novel Bacillus species.</title>
        <authorList>
            <person name="Liu G."/>
        </authorList>
    </citation>
    <scope>NUCLEOTIDE SEQUENCE [LARGE SCALE GENOMIC DNA]</scope>
    <source>
        <strain evidence="4">FJAT-49780</strain>
    </source>
</reference>
<gene>
    <name evidence="3" type="ORF">KHA97_09090</name>
</gene>
<dbReference type="AlphaFoldDB" id="A0A942TFH2"/>
<sequence length="236" mass="26897">MLSIKQTGKRIIMIVLFILAFSTTLESITGMNVRTFAARTAPIMNDFEKWLFVFPHINERRSSLKNLYSSIEDQFTYKASSSKKDEHKSLEDEDWSQYPTMEVIATGYTAGVESTGKNPDHPQYGITFSGVKVKRDLYSTIAADTNVFPLGTILYIPDYGYGVVADTGSAIKGNTIDLYYETVDEVYKKWGKRKLEVYIIQKGNGTLTEKDLKTLNENETMQVFRQRFLKDNANDQ</sequence>
<evidence type="ECO:0000313" key="3">
    <source>
        <dbReference type="EMBL" id="MBS4195209.1"/>
    </source>
</evidence>
<dbReference type="PANTHER" id="PTHR39160">
    <property type="entry name" value="CELL WALL-BINDING PROTEIN YOCH"/>
    <property type="match status" value="1"/>
</dbReference>
<dbReference type="Pfam" id="PF06725">
    <property type="entry name" value="3D"/>
    <property type="match status" value="1"/>
</dbReference>
<dbReference type="CDD" id="cd22786">
    <property type="entry name" value="DPBB_YuiC-like"/>
    <property type="match status" value="1"/>
</dbReference>
<feature type="domain" description="3D" evidence="2">
    <location>
        <begin position="139"/>
        <end position="200"/>
    </location>
</feature>
<dbReference type="InterPro" id="IPR010611">
    <property type="entry name" value="3D_dom"/>
</dbReference>
<keyword evidence="1" id="KW-0732">Signal</keyword>
<keyword evidence="4" id="KW-1185">Reference proteome</keyword>
<dbReference type="SUPFAM" id="SSF50685">
    <property type="entry name" value="Barwin-like endoglucanases"/>
    <property type="match status" value="1"/>
</dbReference>
<evidence type="ECO:0000256" key="1">
    <source>
        <dbReference type="ARBA" id="ARBA00022729"/>
    </source>
</evidence>
<dbReference type="Proteomes" id="UP000681414">
    <property type="component" value="Unassembled WGS sequence"/>
</dbReference>
<evidence type="ECO:0000313" key="4">
    <source>
        <dbReference type="Proteomes" id="UP000681414"/>
    </source>
</evidence>
<dbReference type="GO" id="GO:0009254">
    <property type="term" value="P:peptidoglycan turnover"/>
    <property type="evidence" value="ECO:0007669"/>
    <property type="project" value="InterPro"/>
</dbReference>
<accession>A0A942TFH2</accession>